<organism evidence="1 2">
    <name type="scientific">Ranitomeya imitator</name>
    <name type="common">mimic poison frog</name>
    <dbReference type="NCBI Taxonomy" id="111125"/>
    <lineage>
        <taxon>Eukaryota</taxon>
        <taxon>Metazoa</taxon>
        <taxon>Chordata</taxon>
        <taxon>Craniata</taxon>
        <taxon>Vertebrata</taxon>
        <taxon>Euteleostomi</taxon>
        <taxon>Amphibia</taxon>
        <taxon>Batrachia</taxon>
        <taxon>Anura</taxon>
        <taxon>Neobatrachia</taxon>
        <taxon>Hyloidea</taxon>
        <taxon>Dendrobatidae</taxon>
        <taxon>Dendrobatinae</taxon>
        <taxon>Ranitomeya</taxon>
    </lineage>
</organism>
<comment type="caution">
    <text evidence="1">The sequence shown here is derived from an EMBL/GenBank/DDBJ whole genome shotgun (WGS) entry which is preliminary data.</text>
</comment>
<keyword evidence="2" id="KW-1185">Reference proteome</keyword>
<evidence type="ECO:0000313" key="2">
    <source>
        <dbReference type="Proteomes" id="UP001176940"/>
    </source>
</evidence>
<accession>A0ABN9MPY0</accession>
<dbReference type="Proteomes" id="UP001176940">
    <property type="component" value="Unassembled WGS sequence"/>
</dbReference>
<reference evidence="1" key="1">
    <citation type="submission" date="2023-07" db="EMBL/GenBank/DDBJ databases">
        <authorList>
            <person name="Stuckert A."/>
        </authorList>
    </citation>
    <scope>NUCLEOTIDE SEQUENCE</scope>
</reference>
<sequence>MLLHFTDQNSPLIQTQPLGPWKSRTPSTDSVTYGLGDLTKVEEIIFKDKVFQTRDGQTLYSVHSEKEQPGPTLNLYLKDSFEKDVVRLHLLSYNGCDDHETYIVAPSNHPVGHVKIDSISGNLNISIQISEDTSTYIASLPMFLHTQKSTSVEILNVNGSHQVAKITRERELNSAHVVFQFTEDLNSCTKTVFLGAFLYLSFHLHEISRLENSSPTFKDVWIIDSVDWEDRFGFSSQSCEKRRDVDVDISSDQSGCCSSCGAECMACLCCIGEVFLRCAECCNCCLGCLLLVLCCSD</sequence>
<proteinExistence type="predicted"/>
<name>A0ABN9MPY0_9NEOB</name>
<gene>
    <name evidence="1" type="ORF">RIMI_LOCUS23497930</name>
</gene>
<evidence type="ECO:0000313" key="1">
    <source>
        <dbReference type="EMBL" id="CAJ0968880.1"/>
    </source>
</evidence>
<protein>
    <submittedName>
        <fullName evidence="1">Uncharacterized protein</fullName>
    </submittedName>
</protein>
<dbReference type="EMBL" id="CAUEEQ010079767">
    <property type="protein sequence ID" value="CAJ0968880.1"/>
    <property type="molecule type" value="Genomic_DNA"/>
</dbReference>